<gene>
    <name evidence="2" type="ORF">GNP93_22895</name>
</gene>
<dbReference type="GO" id="GO:0045881">
    <property type="term" value="P:positive regulation of sporulation resulting in formation of a cellular spore"/>
    <property type="evidence" value="ECO:0007669"/>
    <property type="project" value="InterPro"/>
</dbReference>
<evidence type="ECO:0000256" key="1">
    <source>
        <dbReference type="SAM" id="Phobius"/>
    </source>
</evidence>
<dbReference type="RefSeq" id="WP_127608830.1">
    <property type="nucleotide sequence ID" value="NZ_JARTHJ010000033.1"/>
</dbReference>
<dbReference type="PIRSF" id="PIRSF029886">
    <property type="entry name" value="KBAA"/>
    <property type="match status" value="1"/>
</dbReference>
<feature type="transmembrane region" description="Helical" evidence="1">
    <location>
        <begin position="46"/>
        <end position="70"/>
    </location>
</feature>
<dbReference type="InterPro" id="IPR024164">
    <property type="entry name" value="KinB-signalling_activ"/>
</dbReference>
<feature type="transmembrane region" description="Helical" evidence="1">
    <location>
        <begin position="168"/>
        <end position="188"/>
    </location>
</feature>
<keyword evidence="1" id="KW-1133">Transmembrane helix</keyword>
<dbReference type="AlphaFoldDB" id="A0A7X2ZEP8"/>
<keyword evidence="1" id="KW-0812">Transmembrane</keyword>
<evidence type="ECO:0000313" key="3">
    <source>
        <dbReference type="Proteomes" id="UP000450917"/>
    </source>
</evidence>
<name>A0A7X2ZEP8_9BACL</name>
<dbReference type="Pfam" id="PF14089">
    <property type="entry name" value="KbaA"/>
    <property type="match status" value="1"/>
</dbReference>
<comment type="caution">
    <text evidence="2">The sequence shown here is derived from an EMBL/GenBank/DDBJ whole genome shotgun (WGS) entry which is preliminary data.</text>
</comment>
<proteinExistence type="predicted"/>
<feature type="transmembrane region" description="Helical" evidence="1">
    <location>
        <begin position="116"/>
        <end position="135"/>
    </location>
</feature>
<keyword evidence="3" id="KW-1185">Reference proteome</keyword>
<sequence length="199" mass="22769">MTIRKWFYLFWTTLVVGVVVGTLTGLTMQLTDQEAVLSGKSISHTLIVSLLVSATFSVLSQMGFFAYLIVRYIFMGMMPKKWIWDYLQIILIVIVLIDLVYLRYTSAEGEVSFVPYLWLPLFITVVSFVVAWFKVRWTNPSAWIPTLFFMIVVTALEALPAIREDDAASTIFMIIPLLACNAWQILILQKVLQTSKEPQ</sequence>
<reference evidence="2 3" key="1">
    <citation type="submission" date="2019-11" db="EMBL/GenBank/DDBJ databases">
        <title>Draft genome sequences of five Paenibacillus species of dairy origin.</title>
        <authorList>
            <person name="Olajide A.M."/>
            <person name="Chen S."/>
            <person name="Lapointe G."/>
        </authorList>
    </citation>
    <scope>NUCLEOTIDE SEQUENCE [LARGE SCALE GENOMIC DNA]</scope>
    <source>
        <strain evidence="2 3">2CS3</strain>
    </source>
</reference>
<feature type="transmembrane region" description="Helical" evidence="1">
    <location>
        <begin position="142"/>
        <end position="162"/>
    </location>
</feature>
<dbReference type="Proteomes" id="UP000450917">
    <property type="component" value="Unassembled WGS sequence"/>
</dbReference>
<evidence type="ECO:0000313" key="2">
    <source>
        <dbReference type="EMBL" id="MUG73474.1"/>
    </source>
</evidence>
<organism evidence="2 3">
    <name type="scientific">Paenibacillus validus</name>
    <dbReference type="NCBI Taxonomy" id="44253"/>
    <lineage>
        <taxon>Bacteria</taxon>
        <taxon>Bacillati</taxon>
        <taxon>Bacillota</taxon>
        <taxon>Bacilli</taxon>
        <taxon>Bacillales</taxon>
        <taxon>Paenibacillaceae</taxon>
        <taxon>Paenibacillus</taxon>
    </lineage>
</organism>
<accession>A0A7X2ZEP8</accession>
<dbReference type="SMART" id="SM01251">
    <property type="entry name" value="KbaA"/>
    <property type="match status" value="1"/>
</dbReference>
<protein>
    <submittedName>
        <fullName evidence="2">KinB signaling pathway activation protein</fullName>
    </submittedName>
</protein>
<keyword evidence="1" id="KW-0472">Membrane</keyword>
<feature type="transmembrane region" description="Helical" evidence="1">
    <location>
        <begin position="7"/>
        <end position="26"/>
    </location>
</feature>
<feature type="transmembrane region" description="Helical" evidence="1">
    <location>
        <begin position="82"/>
        <end position="104"/>
    </location>
</feature>
<dbReference type="EMBL" id="WNZX01000027">
    <property type="protein sequence ID" value="MUG73474.1"/>
    <property type="molecule type" value="Genomic_DNA"/>
</dbReference>